<protein>
    <submittedName>
        <fullName evidence="3">Uncharacterized protein</fullName>
    </submittedName>
</protein>
<dbReference type="Proteomes" id="UP000054632">
    <property type="component" value="Unassembled WGS sequence"/>
</dbReference>
<name>A0A0V1E4X7_TRIPS</name>
<evidence type="ECO:0000256" key="2">
    <source>
        <dbReference type="SAM" id="SignalP"/>
    </source>
</evidence>
<accession>A0A0V1E4X7</accession>
<proteinExistence type="predicted"/>
<sequence length="92" mass="10895">MVFYFILFCGTRVGTSTNNSSSSNYCFEVQHCSAVWRTCYSCTVKQQMDRLGRWLLDANSNQMKEQEEEEEEEEEELERNYNNDNNNNNNNI</sequence>
<keyword evidence="2" id="KW-0732">Signal</keyword>
<feature type="region of interest" description="Disordered" evidence="1">
    <location>
        <begin position="60"/>
        <end position="92"/>
    </location>
</feature>
<organism evidence="3 4">
    <name type="scientific">Trichinella pseudospiralis</name>
    <name type="common">Parasitic roundworm</name>
    <dbReference type="NCBI Taxonomy" id="6337"/>
    <lineage>
        <taxon>Eukaryota</taxon>
        <taxon>Metazoa</taxon>
        <taxon>Ecdysozoa</taxon>
        <taxon>Nematoda</taxon>
        <taxon>Enoplea</taxon>
        <taxon>Dorylaimia</taxon>
        <taxon>Trichinellida</taxon>
        <taxon>Trichinellidae</taxon>
        <taxon>Trichinella</taxon>
    </lineage>
</organism>
<comment type="caution">
    <text evidence="3">The sequence shown here is derived from an EMBL/GenBank/DDBJ whole genome shotgun (WGS) entry which is preliminary data.</text>
</comment>
<feature type="compositionally biased region" description="Low complexity" evidence="1">
    <location>
        <begin position="80"/>
        <end position="92"/>
    </location>
</feature>
<feature type="chain" id="PRO_5006877061" evidence="2">
    <location>
        <begin position="17"/>
        <end position="92"/>
    </location>
</feature>
<dbReference type="EMBL" id="JYDR01000102">
    <property type="protein sequence ID" value="KRY68843.1"/>
    <property type="molecule type" value="Genomic_DNA"/>
</dbReference>
<evidence type="ECO:0000313" key="3">
    <source>
        <dbReference type="EMBL" id="KRY68843.1"/>
    </source>
</evidence>
<feature type="signal peptide" evidence="2">
    <location>
        <begin position="1"/>
        <end position="16"/>
    </location>
</feature>
<evidence type="ECO:0000313" key="4">
    <source>
        <dbReference type="Proteomes" id="UP000054632"/>
    </source>
</evidence>
<evidence type="ECO:0000256" key="1">
    <source>
        <dbReference type="SAM" id="MobiDB-lite"/>
    </source>
</evidence>
<gene>
    <name evidence="3" type="ORF">T4A_2928</name>
</gene>
<dbReference type="AlphaFoldDB" id="A0A0V1E4X7"/>
<reference evidence="3 4" key="1">
    <citation type="submission" date="2015-01" db="EMBL/GenBank/DDBJ databases">
        <title>Evolution of Trichinella species and genotypes.</title>
        <authorList>
            <person name="Korhonen P.K."/>
            <person name="Edoardo P."/>
            <person name="Giuseppe L.R."/>
            <person name="Gasser R.B."/>
        </authorList>
    </citation>
    <scope>NUCLEOTIDE SEQUENCE [LARGE SCALE GENOMIC DNA]</scope>
    <source>
        <strain evidence="3">ISS13</strain>
    </source>
</reference>
<feature type="compositionally biased region" description="Acidic residues" evidence="1">
    <location>
        <begin position="66"/>
        <end position="77"/>
    </location>
</feature>